<dbReference type="RefSeq" id="WP_012651406.1">
    <property type="nucleotide sequence ID" value="NC_011985.1"/>
</dbReference>
<evidence type="ECO:0000313" key="1">
    <source>
        <dbReference type="EMBL" id="ACM26527.1"/>
    </source>
</evidence>
<gene>
    <name evidence="1" type="ordered locus">Arad_2305</name>
</gene>
<dbReference type="KEGG" id="ara:Arad_2305"/>
<dbReference type="Proteomes" id="UP000001600">
    <property type="component" value="Chromosome 1"/>
</dbReference>
<sequence>MAKEEKKPVVAAKQPTYKFAVNEARGEARLMIDDVELILAATMHGLAAVSSRLQCKSLDDLFQRLAGVEPGAMLAGIEILTTKGDVAKALDKLRMKHASACADTFNVILAHHFDGDEGNEVAVDEAA</sequence>
<protein>
    <submittedName>
        <fullName evidence="1">Uncharacterized protein</fullName>
    </submittedName>
</protein>
<evidence type="ECO:0000313" key="2">
    <source>
        <dbReference type="Proteomes" id="UP000001600"/>
    </source>
</evidence>
<dbReference type="STRING" id="311403.Arad_2305"/>
<dbReference type="EMBL" id="CP000628">
    <property type="protein sequence ID" value="ACM26527.1"/>
    <property type="molecule type" value="Genomic_DNA"/>
</dbReference>
<accession>B9JF37</accession>
<reference evidence="1 2" key="1">
    <citation type="journal article" date="2009" name="J. Bacteriol.">
        <title>Genome sequences of three Agrobacterium biovars help elucidate the evolution of multichromosome genomes in bacteria.</title>
        <authorList>
            <person name="Slater S.C."/>
            <person name="Goldman B.S."/>
            <person name="Goodner B."/>
            <person name="Setubal J.C."/>
            <person name="Farrand S.K."/>
            <person name="Nester E.W."/>
            <person name="Burr T.J."/>
            <person name="Banta L."/>
            <person name="Dickerman A.W."/>
            <person name="Paulsen I."/>
            <person name="Otten L."/>
            <person name="Suen G."/>
            <person name="Welch R."/>
            <person name="Almeida N.F."/>
            <person name="Arnold F."/>
            <person name="Burton O.T."/>
            <person name="Du Z."/>
            <person name="Ewing A."/>
            <person name="Godsy E."/>
            <person name="Heisel S."/>
            <person name="Houmiel K.L."/>
            <person name="Jhaveri J."/>
            <person name="Lu J."/>
            <person name="Miller N.M."/>
            <person name="Norton S."/>
            <person name="Chen Q."/>
            <person name="Phoolcharoen W."/>
            <person name="Ohlin V."/>
            <person name="Ondrusek D."/>
            <person name="Pride N."/>
            <person name="Stricklin S.L."/>
            <person name="Sun J."/>
            <person name="Wheeler C."/>
            <person name="Wilson L."/>
            <person name="Zhu H."/>
            <person name="Wood D.W."/>
        </authorList>
    </citation>
    <scope>NUCLEOTIDE SEQUENCE [LARGE SCALE GENOMIC DNA]</scope>
    <source>
        <strain evidence="2">K84 / ATCC BAA-868</strain>
    </source>
</reference>
<organism evidence="1 2">
    <name type="scientific">Rhizobium rhizogenes (strain K84 / ATCC BAA-868)</name>
    <name type="common">Agrobacterium radiobacter</name>
    <dbReference type="NCBI Taxonomy" id="311403"/>
    <lineage>
        <taxon>Bacteria</taxon>
        <taxon>Pseudomonadati</taxon>
        <taxon>Pseudomonadota</taxon>
        <taxon>Alphaproteobacteria</taxon>
        <taxon>Hyphomicrobiales</taxon>
        <taxon>Rhizobiaceae</taxon>
        <taxon>Rhizobium/Agrobacterium group</taxon>
        <taxon>Rhizobium</taxon>
    </lineage>
</organism>
<dbReference type="eggNOG" id="ENOG50349QY">
    <property type="taxonomic scope" value="Bacteria"/>
</dbReference>
<proteinExistence type="predicted"/>
<dbReference type="AlphaFoldDB" id="B9JF37"/>
<name>B9JF37_RHIR8</name>
<dbReference type="HOGENOM" id="CLU_2094888_0_0_5"/>